<gene>
    <name evidence="1" type="ordered locus">Closa_2776</name>
</gene>
<sequence>MRDALSVLLYLLFDTININGGVFFMAKITTCEDTKEIALTIYNGGFGAVKERRTVHLENGVTELIYADVSQKIETDSLIVDGINILEFNYDFDLVDRDKLLRKYIDKAVYLKDRKTGDKKNCRLLSIECGGRCVLEDSETKEIYLDTQAELVLPSLPSGLIVKPALVWKTDGKAAEDVLVSYLSGGFTWTANYVVELKDGTLNLIGWAEIENKCGMSFENAKVKLIAGEVNRIKDEDDEIDSRYYVCESAAAPQAEEKAFFDYHMYTLNQRTTLKDNQSKQICILSGNQIPYKQYYKLDLHEEKADVIVEFINRKDDGLGIAMPKGKIKLYKEDEADGSLEFIGEDHIEHTAKDETLKLSIGKAFDIAFEYSEVDRKKAAGFEHYTYECIIRNHKNTEAEISFEPYVWGIWEMVKSSHEFIKKTATQLEYRLSVPADSEVLVRFEYKIDRRTEVIVKK</sequence>
<evidence type="ECO:0000313" key="2">
    <source>
        <dbReference type="Proteomes" id="UP000001662"/>
    </source>
</evidence>
<dbReference type="EMBL" id="CP002109">
    <property type="protein sequence ID" value="ADL05318.1"/>
    <property type="molecule type" value="Genomic_DNA"/>
</dbReference>
<dbReference type="KEGG" id="csh:Closa_2776"/>
<name>D9R6A8_LACSW</name>
<accession>D9R6A8</accession>
<dbReference type="PANTHER" id="PTHR38075">
    <property type="entry name" value="DUF4139 DOMAIN-CONTAINING PROTEIN"/>
    <property type="match status" value="1"/>
</dbReference>
<keyword evidence="2" id="KW-1185">Reference proteome</keyword>
<reference evidence="1" key="1">
    <citation type="submission" date="2010-07" db="EMBL/GenBank/DDBJ databases">
        <title>Complete sequence of Clostridium saccharolyticum WM1.</title>
        <authorList>
            <consortium name="US DOE Joint Genome Institute"/>
            <person name="Lucas S."/>
            <person name="Copeland A."/>
            <person name="Lapidus A."/>
            <person name="Cheng J.-F."/>
            <person name="Bruce D."/>
            <person name="Goodwin L."/>
            <person name="Pitluck S."/>
            <person name="Chertkov O."/>
            <person name="Detter J.C."/>
            <person name="Han C."/>
            <person name="Tapia R."/>
            <person name="Land M."/>
            <person name="Hauser L."/>
            <person name="Chang Y.-J."/>
            <person name="Jeffries C."/>
            <person name="Kyrpides N."/>
            <person name="Ivanova N."/>
            <person name="Mikhailova N."/>
            <person name="Mouttaki H."/>
            <person name="Lin L."/>
            <person name="Zhou J."/>
            <person name="Hemme C.L."/>
            <person name="Woyke T."/>
        </authorList>
    </citation>
    <scope>NUCLEOTIDE SEQUENCE [LARGE SCALE GENOMIC DNA]</scope>
    <source>
        <strain evidence="1">WM1</strain>
    </source>
</reference>
<organism evidence="1 2">
    <name type="scientific">Lacrimispora saccharolytica (strain ATCC 35040 / DSM 2544 / NRCC 2533 / WM1)</name>
    <name type="common">Clostridium saccharolyticum</name>
    <dbReference type="NCBI Taxonomy" id="610130"/>
    <lineage>
        <taxon>Bacteria</taxon>
        <taxon>Bacillati</taxon>
        <taxon>Bacillota</taxon>
        <taxon>Clostridia</taxon>
        <taxon>Lachnospirales</taxon>
        <taxon>Lachnospiraceae</taxon>
        <taxon>Lacrimispora</taxon>
    </lineage>
</organism>
<dbReference type="STRING" id="610130.Closa_2776"/>
<dbReference type="eggNOG" id="COG5316">
    <property type="taxonomic scope" value="Bacteria"/>
</dbReference>
<dbReference type="PANTHER" id="PTHR38075:SF1">
    <property type="entry name" value="DUF4139 DOMAIN-CONTAINING PROTEIN"/>
    <property type="match status" value="1"/>
</dbReference>
<proteinExistence type="predicted"/>
<dbReference type="PaxDb" id="610130-Closa_2776"/>
<dbReference type="HOGENOM" id="CLU_039933_0_0_9"/>
<protein>
    <recommendedName>
        <fullName evidence="3">DUF4139 domain-containing protein</fullName>
    </recommendedName>
</protein>
<evidence type="ECO:0000313" key="1">
    <source>
        <dbReference type="EMBL" id="ADL05318.1"/>
    </source>
</evidence>
<dbReference type="Proteomes" id="UP000001662">
    <property type="component" value="Chromosome"/>
</dbReference>
<evidence type="ECO:0008006" key="3">
    <source>
        <dbReference type="Google" id="ProtNLM"/>
    </source>
</evidence>
<dbReference type="AlphaFoldDB" id="D9R6A8"/>